<gene>
    <name evidence="1" type="ORF">METZ01_LOCUS511679</name>
</gene>
<dbReference type="AlphaFoldDB" id="A0A383ERF4"/>
<organism evidence="1">
    <name type="scientific">marine metagenome</name>
    <dbReference type="NCBI Taxonomy" id="408172"/>
    <lineage>
        <taxon>unclassified sequences</taxon>
        <taxon>metagenomes</taxon>
        <taxon>ecological metagenomes</taxon>
    </lineage>
</organism>
<proteinExistence type="predicted"/>
<accession>A0A383ERF4</accession>
<feature type="non-terminal residue" evidence="1">
    <location>
        <position position="209"/>
    </location>
</feature>
<reference evidence="1" key="1">
    <citation type="submission" date="2018-05" db="EMBL/GenBank/DDBJ databases">
        <authorList>
            <person name="Lanie J.A."/>
            <person name="Ng W.-L."/>
            <person name="Kazmierczak K.M."/>
            <person name="Andrzejewski T.M."/>
            <person name="Davidsen T.M."/>
            <person name="Wayne K.J."/>
            <person name="Tettelin H."/>
            <person name="Glass J.I."/>
            <person name="Rusch D."/>
            <person name="Podicherti R."/>
            <person name="Tsui H.-C.T."/>
            <person name="Winkler M.E."/>
        </authorList>
    </citation>
    <scope>NUCLEOTIDE SEQUENCE</scope>
</reference>
<dbReference type="EMBL" id="UINC01227790">
    <property type="protein sequence ID" value="SVE58825.1"/>
    <property type="molecule type" value="Genomic_DNA"/>
</dbReference>
<name>A0A383ERF4_9ZZZZ</name>
<sequence length="209" mass="24476">MSEKPRNPTWTEEEHIFLLNFYLRFRPNFPSKKSEEIRLLSEIIKQIHFKVTSLEEEEIQKLPATFRNSDGVSMKLNNFLPSDPDYHGEGLRSTKAMEIIWDRYADNPKKLSQAMNSRVLPLIDPLLRSKAKEAFLLSTDEFQQQFYLDELYPIIYSLCSPSEKEGMEELLLGFSELDTDPKPEQILEKAISFFLTEKQYAIILSRKGF</sequence>
<protein>
    <submittedName>
        <fullName evidence="1">Uncharacterized protein</fullName>
    </submittedName>
</protein>
<evidence type="ECO:0000313" key="1">
    <source>
        <dbReference type="EMBL" id="SVE58825.1"/>
    </source>
</evidence>